<feature type="non-terminal residue" evidence="2">
    <location>
        <position position="1"/>
    </location>
</feature>
<feature type="transmembrane region" description="Helical" evidence="1">
    <location>
        <begin position="75"/>
        <end position="93"/>
    </location>
</feature>
<dbReference type="PANTHER" id="PTHR38482:SF1">
    <property type="entry name" value="DMT FAMILY PROTEIN"/>
    <property type="match status" value="1"/>
</dbReference>
<evidence type="ECO:0000256" key="1">
    <source>
        <dbReference type="SAM" id="Phobius"/>
    </source>
</evidence>
<evidence type="ECO:0000313" key="3">
    <source>
        <dbReference type="EnsemblProtists" id="EKX53323"/>
    </source>
</evidence>
<dbReference type="InterPro" id="IPR007437">
    <property type="entry name" value="DUF486"/>
</dbReference>
<dbReference type="GeneID" id="17310218"/>
<dbReference type="TCDB" id="2.A.7.34.9">
    <property type="family name" value="the drug/metabolite transporter (dmt) superfamily"/>
</dbReference>
<dbReference type="RefSeq" id="XP_005840303.1">
    <property type="nucleotide sequence ID" value="XM_005840246.1"/>
</dbReference>
<dbReference type="EMBL" id="JH992970">
    <property type="protein sequence ID" value="EKX53323.1"/>
    <property type="molecule type" value="Genomic_DNA"/>
</dbReference>
<dbReference type="Pfam" id="PF04342">
    <property type="entry name" value="DMT_6"/>
    <property type="match status" value="1"/>
</dbReference>
<evidence type="ECO:0008006" key="5">
    <source>
        <dbReference type="Google" id="ProtNLM"/>
    </source>
</evidence>
<dbReference type="PaxDb" id="55529-EKX53323"/>
<reference evidence="2 4" key="1">
    <citation type="journal article" date="2012" name="Nature">
        <title>Algal genomes reveal evolutionary mosaicism and the fate of nucleomorphs.</title>
        <authorList>
            <consortium name="DOE Joint Genome Institute"/>
            <person name="Curtis B.A."/>
            <person name="Tanifuji G."/>
            <person name="Burki F."/>
            <person name="Gruber A."/>
            <person name="Irimia M."/>
            <person name="Maruyama S."/>
            <person name="Arias M.C."/>
            <person name="Ball S.G."/>
            <person name="Gile G.H."/>
            <person name="Hirakawa Y."/>
            <person name="Hopkins J.F."/>
            <person name="Kuo A."/>
            <person name="Rensing S.A."/>
            <person name="Schmutz J."/>
            <person name="Symeonidi A."/>
            <person name="Elias M."/>
            <person name="Eveleigh R.J."/>
            <person name="Herman E.K."/>
            <person name="Klute M.J."/>
            <person name="Nakayama T."/>
            <person name="Obornik M."/>
            <person name="Reyes-Prieto A."/>
            <person name="Armbrust E.V."/>
            <person name="Aves S.J."/>
            <person name="Beiko R.G."/>
            <person name="Coutinho P."/>
            <person name="Dacks J.B."/>
            <person name="Durnford D.G."/>
            <person name="Fast N.M."/>
            <person name="Green B.R."/>
            <person name="Grisdale C.J."/>
            <person name="Hempel F."/>
            <person name="Henrissat B."/>
            <person name="Hoppner M.P."/>
            <person name="Ishida K."/>
            <person name="Kim E."/>
            <person name="Koreny L."/>
            <person name="Kroth P.G."/>
            <person name="Liu Y."/>
            <person name="Malik S.B."/>
            <person name="Maier U.G."/>
            <person name="McRose D."/>
            <person name="Mock T."/>
            <person name="Neilson J.A."/>
            <person name="Onodera N.T."/>
            <person name="Poole A.M."/>
            <person name="Pritham E.J."/>
            <person name="Richards T.A."/>
            <person name="Rocap G."/>
            <person name="Roy S.W."/>
            <person name="Sarai C."/>
            <person name="Schaack S."/>
            <person name="Shirato S."/>
            <person name="Slamovits C.H."/>
            <person name="Spencer D.F."/>
            <person name="Suzuki S."/>
            <person name="Worden A.Z."/>
            <person name="Zauner S."/>
            <person name="Barry K."/>
            <person name="Bell C."/>
            <person name="Bharti A.K."/>
            <person name="Crow J.A."/>
            <person name="Grimwood J."/>
            <person name="Kramer R."/>
            <person name="Lindquist E."/>
            <person name="Lucas S."/>
            <person name="Salamov A."/>
            <person name="McFadden G.I."/>
            <person name="Lane C.E."/>
            <person name="Keeling P.J."/>
            <person name="Gray M.W."/>
            <person name="Grigoriev I.V."/>
            <person name="Archibald J.M."/>
        </authorList>
    </citation>
    <scope>NUCLEOTIDE SEQUENCE</scope>
    <source>
        <strain evidence="2 4">CCMP2712</strain>
    </source>
</reference>
<keyword evidence="1" id="KW-1133">Transmembrane helix</keyword>
<evidence type="ECO:0000313" key="2">
    <source>
        <dbReference type="EMBL" id="EKX53323.1"/>
    </source>
</evidence>
<dbReference type="EnsemblProtists" id="EKX53323">
    <property type="protein sequence ID" value="EKX53323"/>
    <property type="gene ID" value="GUITHDRAFT_150380"/>
</dbReference>
<dbReference type="KEGG" id="gtt:GUITHDRAFT_150380"/>
<evidence type="ECO:0000313" key="4">
    <source>
        <dbReference type="Proteomes" id="UP000011087"/>
    </source>
</evidence>
<dbReference type="PANTHER" id="PTHR38482">
    <property type="entry name" value="DMT FAMILY PROTEIN"/>
    <property type="match status" value="1"/>
</dbReference>
<dbReference type="Proteomes" id="UP000011087">
    <property type="component" value="Unassembled WGS sequence"/>
</dbReference>
<dbReference type="InterPro" id="IPR037185">
    <property type="entry name" value="EmrE-like"/>
</dbReference>
<organism evidence="2">
    <name type="scientific">Guillardia theta (strain CCMP2712)</name>
    <name type="common">Cryptophyte</name>
    <dbReference type="NCBI Taxonomy" id="905079"/>
    <lineage>
        <taxon>Eukaryota</taxon>
        <taxon>Cryptophyceae</taxon>
        <taxon>Pyrenomonadales</taxon>
        <taxon>Geminigeraceae</taxon>
        <taxon>Guillardia</taxon>
    </lineage>
</organism>
<dbReference type="SUPFAM" id="SSF103481">
    <property type="entry name" value="Multidrug resistance efflux transporter EmrE"/>
    <property type="match status" value="1"/>
</dbReference>
<dbReference type="OrthoDB" id="10266989at2759"/>
<reference evidence="3" key="3">
    <citation type="submission" date="2016-03" db="UniProtKB">
        <authorList>
            <consortium name="EnsemblProtists"/>
        </authorList>
    </citation>
    <scope>IDENTIFICATION</scope>
</reference>
<gene>
    <name evidence="2" type="ORF">GUITHDRAFT_150380</name>
</gene>
<dbReference type="AlphaFoldDB" id="L1JZ11"/>
<keyword evidence="1" id="KW-0812">Transmembrane</keyword>
<keyword evidence="4" id="KW-1185">Reference proteome</keyword>
<dbReference type="eggNOG" id="ENOG502S9AI">
    <property type="taxonomic scope" value="Eukaryota"/>
</dbReference>
<protein>
    <recommendedName>
        <fullName evidence="5">EamA domain-containing protein</fullName>
    </recommendedName>
</protein>
<feature type="transmembrane region" description="Helical" evidence="1">
    <location>
        <begin position="99"/>
        <end position="116"/>
    </location>
</feature>
<dbReference type="OMA" id="FVEYCFQ"/>
<name>L1JZ11_GUITC</name>
<reference evidence="4" key="2">
    <citation type="submission" date="2012-11" db="EMBL/GenBank/DDBJ databases">
        <authorList>
            <person name="Kuo A."/>
            <person name="Curtis B.A."/>
            <person name="Tanifuji G."/>
            <person name="Burki F."/>
            <person name="Gruber A."/>
            <person name="Irimia M."/>
            <person name="Maruyama S."/>
            <person name="Arias M.C."/>
            <person name="Ball S.G."/>
            <person name="Gile G.H."/>
            <person name="Hirakawa Y."/>
            <person name="Hopkins J.F."/>
            <person name="Rensing S.A."/>
            <person name="Schmutz J."/>
            <person name="Symeonidi A."/>
            <person name="Elias M."/>
            <person name="Eveleigh R.J."/>
            <person name="Herman E.K."/>
            <person name="Klute M.J."/>
            <person name="Nakayama T."/>
            <person name="Obornik M."/>
            <person name="Reyes-Prieto A."/>
            <person name="Armbrust E.V."/>
            <person name="Aves S.J."/>
            <person name="Beiko R.G."/>
            <person name="Coutinho P."/>
            <person name="Dacks J.B."/>
            <person name="Durnford D.G."/>
            <person name="Fast N.M."/>
            <person name="Green B.R."/>
            <person name="Grisdale C."/>
            <person name="Hempe F."/>
            <person name="Henrissat B."/>
            <person name="Hoppner M.P."/>
            <person name="Ishida K.-I."/>
            <person name="Kim E."/>
            <person name="Koreny L."/>
            <person name="Kroth P.G."/>
            <person name="Liu Y."/>
            <person name="Malik S.-B."/>
            <person name="Maier U.G."/>
            <person name="McRose D."/>
            <person name="Mock T."/>
            <person name="Neilson J.A."/>
            <person name="Onodera N.T."/>
            <person name="Poole A.M."/>
            <person name="Pritham E.J."/>
            <person name="Richards T.A."/>
            <person name="Rocap G."/>
            <person name="Roy S.W."/>
            <person name="Sarai C."/>
            <person name="Schaack S."/>
            <person name="Shirato S."/>
            <person name="Slamovits C.H."/>
            <person name="Spencer D.F."/>
            <person name="Suzuki S."/>
            <person name="Worden A.Z."/>
            <person name="Zauner S."/>
            <person name="Barry K."/>
            <person name="Bell C."/>
            <person name="Bharti A.K."/>
            <person name="Crow J.A."/>
            <person name="Grimwood J."/>
            <person name="Kramer R."/>
            <person name="Lindquist E."/>
            <person name="Lucas S."/>
            <person name="Salamov A."/>
            <person name="McFadden G.I."/>
            <person name="Lane C.E."/>
            <person name="Keeling P.J."/>
            <person name="Gray M.W."/>
            <person name="Grigoriev I.V."/>
            <person name="Archibald J.M."/>
        </authorList>
    </citation>
    <scope>NUCLEOTIDE SEQUENCE</scope>
    <source>
        <strain evidence="4">CCMP2712</strain>
    </source>
</reference>
<keyword evidence="1" id="KW-0472">Membrane</keyword>
<sequence>MPTLWPAIAAILLLVCSCCVMTVAWYLHLKYSSTWPMWKAILISWLIAGGEYCLQVPANRIGHTQAQMPAATLRAIAEFCILVSFLVFQQFVLCEPIRWNHLLGFAIVFVGVLVVLGGPFPQPVLTTCEVTQTADALRHHKLEEVS</sequence>
<accession>L1JZ11</accession>
<feature type="transmembrane region" description="Helical" evidence="1">
    <location>
        <begin position="7"/>
        <end position="29"/>
    </location>
</feature>
<dbReference type="HOGENOM" id="CLU_133782_1_0_1"/>
<proteinExistence type="predicted"/>